<accession>A0ABS5BRD4</accession>
<dbReference type="Gene3D" id="3.80.10.10">
    <property type="entry name" value="Ribonuclease Inhibitor"/>
    <property type="match status" value="1"/>
</dbReference>
<comment type="catalytic activity">
    <reaction evidence="8">
        <text>L-threonyl-[protein] + ATP = O-phospho-L-threonyl-[protein] + ADP + H(+)</text>
        <dbReference type="Rhea" id="RHEA:46608"/>
        <dbReference type="Rhea" id="RHEA-COMP:11060"/>
        <dbReference type="Rhea" id="RHEA-COMP:11605"/>
        <dbReference type="ChEBI" id="CHEBI:15378"/>
        <dbReference type="ChEBI" id="CHEBI:30013"/>
        <dbReference type="ChEBI" id="CHEBI:30616"/>
        <dbReference type="ChEBI" id="CHEBI:61977"/>
        <dbReference type="ChEBI" id="CHEBI:456216"/>
        <dbReference type="EC" id="2.7.11.1"/>
    </reaction>
</comment>
<dbReference type="Proteomes" id="UP000676565">
    <property type="component" value="Unassembled WGS sequence"/>
</dbReference>
<dbReference type="PANTHER" id="PTHR13318">
    <property type="entry name" value="PARTNER OF PAIRED, ISOFORM B-RELATED"/>
    <property type="match status" value="1"/>
</dbReference>
<organism evidence="11 12">
    <name type="scientific">Gemmata palustris</name>
    <dbReference type="NCBI Taxonomy" id="2822762"/>
    <lineage>
        <taxon>Bacteria</taxon>
        <taxon>Pseudomonadati</taxon>
        <taxon>Planctomycetota</taxon>
        <taxon>Planctomycetia</taxon>
        <taxon>Gemmatales</taxon>
        <taxon>Gemmataceae</taxon>
        <taxon>Gemmata</taxon>
    </lineage>
</organism>
<protein>
    <recommendedName>
        <fullName evidence="1">non-specific serine/threonine protein kinase</fullName>
        <ecNumber evidence="1">2.7.11.1</ecNumber>
    </recommendedName>
</protein>
<dbReference type="Pfam" id="PF25372">
    <property type="entry name" value="DUF7885"/>
    <property type="match status" value="3"/>
</dbReference>
<evidence type="ECO:0000256" key="7">
    <source>
        <dbReference type="ARBA" id="ARBA00023134"/>
    </source>
</evidence>
<keyword evidence="2" id="KW-0808">Transferase</keyword>
<name>A0ABS5BRD4_9BACT</name>
<evidence type="ECO:0000256" key="1">
    <source>
        <dbReference type="ARBA" id="ARBA00012513"/>
    </source>
</evidence>
<dbReference type="InterPro" id="IPR057263">
    <property type="entry name" value="COR-B"/>
</dbReference>
<evidence type="ECO:0000256" key="4">
    <source>
        <dbReference type="ARBA" id="ARBA00022741"/>
    </source>
</evidence>
<feature type="domain" description="Roc" evidence="10">
    <location>
        <begin position="390"/>
        <end position="574"/>
    </location>
</feature>
<dbReference type="InterPro" id="IPR057207">
    <property type="entry name" value="FBXL15_LRR"/>
</dbReference>
<dbReference type="Pfam" id="PF16095">
    <property type="entry name" value="COR-A"/>
    <property type="match status" value="1"/>
</dbReference>
<gene>
    <name evidence="11" type="ORF">J8F10_13215</name>
</gene>
<dbReference type="InterPro" id="IPR027417">
    <property type="entry name" value="P-loop_NTPase"/>
</dbReference>
<keyword evidence="7" id="KW-0342">GTP-binding</keyword>
<dbReference type="Pfam" id="PF08477">
    <property type="entry name" value="Roc"/>
    <property type="match status" value="1"/>
</dbReference>
<dbReference type="PROSITE" id="PS51424">
    <property type="entry name" value="ROC"/>
    <property type="match status" value="1"/>
</dbReference>
<sequence>MPSPEVERILDEYRKNPGPVLALPGLTESNFADLARAADSFSAVEELRIQSDDADWTTGGLTIFALRLKNLSRLDLSGSRELSDTDLRGIADKLPALTALNLTWCEQVTDAGVKALADTLPALTTLDLNACDQVTDAGVKALADKLPALIALNLTWCKQVTDAGVKALADKLPALTTLDLAYCDQVTDAGVKALADKLPALTVLNLNACDRVTDAGVKALADKLPALTVLNLNACDQVTDAGVKALADKLPALTALNLAYCDQVTDAGVKALADKLPALTALNLNRCKQVTDAGVKAIADELTVLTTLNLAGCDKVTVLPRSIARLRDLELLDLRGTRLVSLPFALRELPRLCFLDVSNIPTLELPDELTRNTRNPRAILDHYFRGRDEGQRTLNEAKLILVGNEAVGKTSLVNFLVTNKPCKDTPKTPGVEIVEGVDVKGWDVNRDAAGGAPLRLNVWDFGGQQVLYETHQFFLTARSLYLVVLSARKENETEQEAHLIGWLRSIRARTIEDVPVIVVVNKSEGQQALQIDEDRLKREFPVIKRFVRTSCRAEFKGRGIDELRRAVVEVIRAELPHVRDQFPQSYFNVKEELAKTARLASILNTRTFRNKCRAQKITDRREQKNLLELLDRIGVVVKYDDTTLLDPNWLTTAVYRVLTHPDVVAAGGEFAVSALGALLAGLAPKDYPPERWPFIAEMMERFGLSFRLPAPADHYLVPNQFHVAEPALPGWDAPGLLRFRYEYRHPPARGLLPRFVVFAHRHLTRPRIAWLNGVVLGIQGCEVLVKMEPHERRLEITVRGPELVRRSALAVVREHFAAVHDLNKLAPGADVFARIPVEIPGAPGAAFDFEFLETCERTNVPRVPCPGTSVLFSVRELLAGVGPEPLLQRLRASARKRAKRDEPRNLAPDGGDVYHIHGNAEIYKARDIHQPHQESNMGDKINITGNVSGSAIGRGASVTAEQIITTIRQQLPPSATSGEELKEIVKAALAQLASEKLDPDDHKEAQETVEKIEKEMAKPDPSKERVGRWVGAVEQISAVTGGVLRAAGSIAALFG</sequence>
<dbReference type="PRINTS" id="PR00449">
    <property type="entry name" value="RASTRNSFRMNG"/>
</dbReference>
<evidence type="ECO:0000256" key="6">
    <source>
        <dbReference type="ARBA" id="ARBA00022840"/>
    </source>
</evidence>
<evidence type="ECO:0000256" key="2">
    <source>
        <dbReference type="ARBA" id="ARBA00022679"/>
    </source>
</evidence>
<comment type="catalytic activity">
    <reaction evidence="9">
        <text>L-seryl-[protein] + ATP = O-phospho-L-seryl-[protein] + ADP + H(+)</text>
        <dbReference type="Rhea" id="RHEA:17989"/>
        <dbReference type="Rhea" id="RHEA-COMP:9863"/>
        <dbReference type="Rhea" id="RHEA-COMP:11604"/>
        <dbReference type="ChEBI" id="CHEBI:15378"/>
        <dbReference type="ChEBI" id="CHEBI:29999"/>
        <dbReference type="ChEBI" id="CHEBI:30616"/>
        <dbReference type="ChEBI" id="CHEBI:83421"/>
        <dbReference type="ChEBI" id="CHEBI:456216"/>
        <dbReference type="EC" id="2.7.11.1"/>
    </reaction>
</comment>
<dbReference type="SMART" id="SM00368">
    <property type="entry name" value="LRR_RI"/>
    <property type="match status" value="4"/>
</dbReference>
<dbReference type="Gene3D" id="3.40.50.300">
    <property type="entry name" value="P-loop containing nucleotide triphosphate hydrolases"/>
    <property type="match status" value="1"/>
</dbReference>
<dbReference type="Gene3D" id="1.10.10.2200">
    <property type="match status" value="1"/>
</dbReference>
<dbReference type="Pfam" id="PF25497">
    <property type="entry name" value="COR-B"/>
    <property type="match status" value="1"/>
</dbReference>
<evidence type="ECO:0000256" key="5">
    <source>
        <dbReference type="ARBA" id="ARBA00022777"/>
    </source>
</evidence>
<proteinExistence type="predicted"/>
<dbReference type="EC" id="2.7.11.1" evidence="1"/>
<dbReference type="Gene3D" id="3.30.310.200">
    <property type="match status" value="1"/>
</dbReference>
<reference evidence="11 12" key="1">
    <citation type="submission" date="2021-04" db="EMBL/GenBank/DDBJ databases">
        <authorList>
            <person name="Ivanova A."/>
        </authorList>
    </citation>
    <scope>NUCLEOTIDE SEQUENCE [LARGE SCALE GENOMIC DNA]</scope>
    <source>
        <strain evidence="11 12">G18</strain>
    </source>
</reference>
<evidence type="ECO:0000256" key="9">
    <source>
        <dbReference type="ARBA" id="ARBA00048679"/>
    </source>
</evidence>
<keyword evidence="5" id="KW-0418">Kinase</keyword>
<dbReference type="SUPFAM" id="SSF52540">
    <property type="entry name" value="P-loop containing nucleoside triphosphate hydrolases"/>
    <property type="match status" value="1"/>
</dbReference>
<evidence type="ECO:0000256" key="3">
    <source>
        <dbReference type="ARBA" id="ARBA00022737"/>
    </source>
</evidence>
<evidence type="ECO:0000313" key="11">
    <source>
        <dbReference type="EMBL" id="MBP3956243.1"/>
    </source>
</evidence>
<dbReference type="InterPro" id="IPR032171">
    <property type="entry name" value="COR-A"/>
</dbReference>
<dbReference type="SUPFAM" id="SSF52047">
    <property type="entry name" value="RNI-like"/>
    <property type="match status" value="1"/>
</dbReference>
<dbReference type="InterPro" id="IPR032675">
    <property type="entry name" value="LRR_dom_sf"/>
</dbReference>
<comment type="caution">
    <text evidence="11">The sequence shown here is derived from an EMBL/GenBank/DDBJ whole genome shotgun (WGS) entry which is preliminary data.</text>
</comment>
<dbReference type="InterPro" id="IPR036388">
    <property type="entry name" value="WH-like_DNA-bd_sf"/>
</dbReference>
<dbReference type="RefSeq" id="WP_210654272.1">
    <property type="nucleotide sequence ID" value="NZ_JAGKQQ010000001.1"/>
</dbReference>
<dbReference type="InterPro" id="IPR006553">
    <property type="entry name" value="Leu-rich_rpt_Cys-con_subtyp"/>
</dbReference>
<dbReference type="InterPro" id="IPR020859">
    <property type="entry name" value="ROC"/>
</dbReference>
<dbReference type="EMBL" id="JAGKQQ010000001">
    <property type="protein sequence ID" value="MBP3956243.1"/>
    <property type="molecule type" value="Genomic_DNA"/>
</dbReference>
<dbReference type="Gene3D" id="1.10.10.10">
    <property type="entry name" value="Winged helix-like DNA-binding domain superfamily/Winged helix DNA-binding domain"/>
    <property type="match status" value="1"/>
</dbReference>
<dbReference type="SMART" id="SM00367">
    <property type="entry name" value="LRR_CC"/>
    <property type="match status" value="10"/>
</dbReference>
<keyword evidence="3" id="KW-0677">Repeat</keyword>
<evidence type="ECO:0000259" key="10">
    <source>
        <dbReference type="PROSITE" id="PS51424"/>
    </source>
</evidence>
<keyword evidence="4" id="KW-0547">Nucleotide-binding</keyword>
<evidence type="ECO:0000313" key="12">
    <source>
        <dbReference type="Proteomes" id="UP000676565"/>
    </source>
</evidence>
<keyword evidence="6" id="KW-0067">ATP-binding</keyword>
<evidence type="ECO:0000256" key="8">
    <source>
        <dbReference type="ARBA" id="ARBA00047899"/>
    </source>
</evidence>
<keyword evidence="12" id="KW-1185">Reference proteome</keyword>